<feature type="non-terminal residue" evidence="2">
    <location>
        <position position="288"/>
    </location>
</feature>
<dbReference type="InterPro" id="IPR003696">
    <property type="entry name" value="Carbtransf_dom"/>
</dbReference>
<evidence type="ECO:0000259" key="1">
    <source>
        <dbReference type="Pfam" id="PF02543"/>
    </source>
</evidence>
<feature type="non-terminal residue" evidence="2">
    <location>
        <position position="1"/>
    </location>
</feature>
<sequence>GWWREGFQVLSGAEPVTLKWASYAERDAEGLLDSRDGFSLMLGGTFFSYRSYPHVTGHVASAYCTSPFIKAGQSAFCLVWDGIIFPRLYYVDRCGARFIQCLFPLIGHVYAATGDHFGPYANTKRSNWDLGVAGKLMAYIALGSADEDIITVFRELYEERFAVDAEYARGYHAESGVESSIAAIHDFFHASALRLKGKRPEDVLASFHCFLEHLLVREMTAVLQRHSSSPGSRNLCIVGGCGLNIKWNSALRASGLFDAVWVPPFPNDSGAAIGAACSAMAADRGFVP</sequence>
<dbReference type="InterPro" id="IPR051338">
    <property type="entry name" value="NodU/CmcH_Carbamoyltrnsfr"/>
</dbReference>
<evidence type="ECO:0000313" key="3">
    <source>
        <dbReference type="Proteomes" id="UP000544122"/>
    </source>
</evidence>
<dbReference type="Pfam" id="PF02543">
    <property type="entry name" value="Carbam_trans_N"/>
    <property type="match status" value="1"/>
</dbReference>
<reference evidence="2 3" key="1">
    <citation type="submission" date="2020-03" db="EMBL/GenBank/DDBJ databases">
        <title>Bradyrhizobium diversity isolated from nodules of Indigofera sp.</title>
        <authorList>
            <person name="Klepa M."/>
            <person name="Helene L."/>
            <person name="Hungria M."/>
        </authorList>
    </citation>
    <scope>NUCLEOTIDE SEQUENCE [LARGE SCALE GENOMIC DNA]</scope>
    <source>
        <strain evidence="2 3">WSM 1791</strain>
    </source>
</reference>
<dbReference type="AlphaFoldDB" id="A0A7Y4LZT8"/>
<dbReference type="PANTHER" id="PTHR34847:SF1">
    <property type="entry name" value="NODULATION PROTEIN U"/>
    <property type="match status" value="1"/>
</dbReference>
<dbReference type="GO" id="GO:0003824">
    <property type="term" value="F:catalytic activity"/>
    <property type="evidence" value="ECO:0007669"/>
    <property type="project" value="InterPro"/>
</dbReference>
<dbReference type="Proteomes" id="UP000544122">
    <property type="component" value="Unassembled WGS sequence"/>
</dbReference>
<accession>A0A7Y4LZT8</accession>
<dbReference type="EMBL" id="JAAVLX010000041">
    <property type="protein sequence ID" value="NOJ44671.1"/>
    <property type="molecule type" value="Genomic_DNA"/>
</dbReference>
<feature type="domain" description="Carbamoyltransferase" evidence="1">
    <location>
        <begin position="21"/>
        <end position="277"/>
    </location>
</feature>
<dbReference type="Gene3D" id="3.30.420.40">
    <property type="match status" value="1"/>
</dbReference>
<gene>
    <name evidence="2" type="ORF">HCN58_35365</name>
</gene>
<keyword evidence="3" id="KW-1185">Reference proteome</keyword>
<dbReference type="RefSeq" id="WP_283814710.1">
    <property type="nucleotide sequence ID" value="NZ_JAAVLX010000041.1"/>
</dbReference>
<protein>
    <submittedName>
        <fullName evidence="2">Nodulation protein NodU</fullName>
    </submittedName>
</protein>
<organism evidence="2 3">
    <name type="scientific">Bradyrhizobium australiense</name>
    <dbReference type="NCBI Taxonomy" id="2721161"/>
    <lineage>
        <taxon>Bacteria</taxon>
        <taxon>Pseudomonadati</taxon>
        <taxon>Pseudomonadota</taxon>
        <taxon>Alphaproteobacteria</taxon>
        <taxon>Hyphomicrobiales</taxon>
        <taxon>Nitrobacteraceae</taxon>
        <taxon>Bradyrhizobium</taxon>
    </lineage>
</organism>
<dbReference type="PANTHER" id="PTHR34847">
    <property type="entry name" value="NODULATION PROTEIN U"/>
    <property type="match status" value="1"/>
</dbReference>
<comment type="caution">
    <text evidence="2">The sequence shown here is derived from an EMBL/GenBank/DDBJ whole genome shotgun (WGS) entry which is preliminary data.</text>
</comment>
<evidence type="ECO:0000313" key="2">
    <source>
        <dbReference type="EMBL" id="NOJ44671.1"/>
    </source>
</evidence>
<proteinExistence type="predicted"/>
<name>A0A7Y4LZT8_9BRAD</name>